<dbReference type="GO" id="GO:0006508">
    <property type="term" value="P:proteolysis"/>
    <property type="evidence" value="ECO:0007669"/>
    <property type="project" value="InterPro"/>
</dbReference>
<dbReference type="Proteomes" id="UP001324427">
    <property type="component" value="Unassembled WGS sequence"/>
</dbReference>
<accession>A0AAV9JCS7</accession>
<evidence type="ECO:0000313" key="7">
    <source>
        <dbReference type="Proteomes" id="UP001324427"/>
    </source>
</evidence>
<dbReference type="Gene3D" id="3.40.50.1820">
    <property type="entry name" value="alpha/beta hydrolase"/>
    <property type="match status" value="1"/>
</dbReference>
<name>A0AAV9JCS7_9PEZI</name>
<dbReference type="Pfam" id="PF07676">
    <property type="entry name" value="PD40"/>
    <property type="match status" value="1"/>
</dbReference>
<dbReference type="InterPro" id="IPR011042">
    <property type="entry name" value="6-blade_b-propeller_TolB-like"/>
</dbReference>
<comment type="caution">
    <text evidence="6">The sequence shown here is derived from an EMBL/GenBank/DDBJ whole genome shotgun (WGS) entry which is preliminary data.</text>
</comment>
<dbReference type="AlphaFoldDB" id="A0AAV9JCS7"/>
<keyword evidence="7" id="KW-1185">Reference proteome</keyword>
<evidence type="ECO:0000256" key="2">
    <source>
        <dbReference type="ARBA" id="ARBA00022801"/>
    </source>
</evidence>
<dbReference type="InterPro" id="IPR011659">
    <property type="entry name" value="WD40"/>
</dbReference>
<reference evidence="6 7" key="1">
    <citation type="submission" date="2021-11" db="EMBL/GenBank/DDBJ databases">
        <title>Black yeast isolated from Biological Soil Crust.</title>
        <authorList>
            <person name="Kurbessoian T."/>
        </authorList>
    </citation>
    <scope>NUCLEOTIDE SEQUENCE [LARGE SCALE GENOMIC DNA]</scope>
    <source>
        <strain evidence="6 7">CCFEE 5522</strain>
    </source>
</reference>
<proteinExistence type="inferred from homology"/>
<comment type="similarity">
    <text evidence="1">Belongs to the peptidase S9C family.</text>
</comment>
<organism evidence="6 7">
    <name type="scientific">Oleoguttula mirabilis</name>
    <dbReference type="NCBI Taxonomy" id="1507867"/>
    <lineage>
        <taxon>Eukaryota</taxon>
        <taxon>Fungi</taxon>
        <taxon>Dikarya</taxon>
        <taxon>Ascomycota</taxon>
        <taxon>Pezizomycotina</taxon>
        <taxon>Dothideomycetes</taxon>
        <taxon>Dothideomycetidae</taxon>
        <taxon>Mycosphaerellales</taxon>
        <taxon>Teratosphaeriaceae</taxon>
        <taxon>Oleoguttula</taxon>
    </lineage>
</organism>
<protein>
    <recommendedName>
        <fullName evidence="4">Dipeptidyl-peptidase V</fullName>
    </recommendedName>
</protein>
<gene>
    <name evidence="6" type="ORF">LTR36_005828</name>
</gene>
<evidence type="ECO:0000256" key="3">
    <source>
        <dbReference type="ARBA" id="ARBA00022825"/>
    </source>
</evidence>
<keyword evidence="2" id="KW-0378">Hydrolase</keyword>
<evidence type="ECO:0000313" key="6">
    <source>
        <dbReference type="EMBL" id="KAK4543051.1"/>
    </source>
</evidence>
<evidence type="ECO:0000256" key="4">
    <source>
        <dbReference type="ARBA" id="ARBA00032829"/>
    </source>
</evidence>
<dbReference type="Pfam" id="PF00326">
    <property type="entry name" value="Peptidase_S9"/>
    <property type="match status" value="1"/>
</dbReference>
<dbReference type="SUPFAM" id="SSF53474">
    <property type="entry name" value="alpha/beta-Hydrolases"/>
    <property type="match status" value="1"/>
</dbReference>
<dbReference type="InterPro" id="IPR029058">
    <property type="entry name" value="AB_hydrolase_fold"/>
</dbReference>
<keyword evidence="3" id="KW-0720">Serine protease</keyword>
<dbReference type="Gene3D" id="2.120.10.30">
    <property type="entry name" value="TolB, C-terminal domain"/>
    <property type="match status" value="1"/>
</dbReference>
<keyword evidence="3" id="KW-0645">Protease</keyword>
<dbReference type="SUPFAM" id="SSF69304">
    <property type="entry name" value="Tricorn protease N-terminal domain"/>
    <property type="match status" value="1"/>
</dbReference>
<sequence>MTLIEDLYDLQIPDNVKLSPDGQSVVYSTTLSFGHKTGEHTVSTIWLAQTGQAKSARQLTSGLHNDHAPQWSPDGESITFISDRAKPGESFAIYVLPLGGGEALAVTPAENEKSIDRFEFAPDGKTIAYLSADEKTEERKAKDKAKDDAQVWGEDWPYNRLRLVDLSTKAVTTLVGEASHITDLAWNDSGAKLAFFTVRTPWIESPMLYGTDISTVDVQSKSITKLTHFPQKIKDLVWAGESVYFLGPAAETIGTSSEMVFHIDLKGAEVTYKKNSHGVDNCATSLHKAGGDVLVGVQDGMEDQIRILGGHTLFGKKRKIDAWAAAFTKDSDEVVMAVAQGDTNHPCEVFSTTASGGALVQLSDLGHTFTSKYHTFGTCTFLSCPSSDGKVQLECPWLTPSSTSTNSDGLPEKPLPTVVLIHGGPYSRHTEAFDGLYFYWSNILLSAGYGILLADYRGSSGRGEDWAAYARGVGKYDYEDIIAQTQHAIEKGYADKERLVVGGWSQGGFLSFLCSVRNGTHGHGWAFKASIPGAGVSDQDTMAFTSDIGCWQAEVAAGKPWQQSKSDVRNRQGSSIWEFGDAVKNKVDIPPMLILHGEKDERVPLEQSVCMRRAMEDAGLPYEYVVYPREGHIIKERKHLVGMDERVLRFVDLHIGGK</sequence>
<evidence type="ECO:0000259" key="5">
    <source>
        <dbReference type="Pfam" id="PF00326"/>
    </source>
</evidence>
<dbReference type="PANTHER" id="PTHR42776">
    <property type="entry name" value="SERINE PEPTIDASE S9 FAMILY MEMBER"/>
    <property type="match status" value="1"/>
</dbReference>
<dbReference type="PANTHER" id="PTHR42776:SF27">
    <property type="entry name" value="DIPEPTIDYL PEPTIDASE FAMILY MEMBER 6"/>
    <property type="match status" value="1"/>
</dbReference>
<feature type="domain" description="Peptidase S9 prolyl oligopeptidase catalytic" evidence="5">
    <location>
        <begin position="439"/>
        <end position="656"/>
    </location>
</feature>
<dbReference type="EMBL" id="JAVFHQ010000035">
    <property type="protein sequence ID" value="KAK4543051.1"/>
    <property type="molecule type" value="Genomic_DNA"/>
</dbReference>
<dbReference type="InterPro" id="IPR001375">
    <property type="entry name" value="Peptidase_S9_cat"/>
</dbReference>
<evidence type="ECO:0000256" key="1">
    <source>
        <dbReference type="ARBA" id="ARBA00010040"/>
    </source>
</evidence>
<dbReference type="GO" id="GO:0004252">
    <property type="term" value="F:serine-type endopeptidase activity"/>
    <property type="evidence" value="ECO:0007669"/>
    <property type="project" value="TreeGrafter"/>
</dbReference>